<dbReference type="Proteomes" id="UP000016934">
    <property type="component" value="Unassembled WGS sequence"/>
</dbReference>
<reference evidence="1 2" key="1">
    <citation type="journal article" date="2012" name="PLoS Pathog.">
        <title>Diverse lifestyles and strategies of plant pathogenesis encoded in the genomes of eighteen Dothideomycetes fungi.</title>
        <authorList>
            <person name="Ohm R.A."/>
            <person name="Feau N."/>
            <person name="Henrissat B."/>
            <person name="Schoch C.L."/>
            <person name="Horwitz B.A."/>
            <person name="Barry K.W."/>
            <person name="Condon B.J."/>
            <person name="Copeland A.C."/>
            <person name="Dhillon B."/>
            <person name="Glaser F."/>
            <person name="Hesse C.N."/>
            <person name="Kosti I."/>
            <person name="LaButti K."/>
            <person name="Lindquist E.A."/>
            <person name="Lucas S."/>
            <person name="Salamov A.A."/>
            <person name="Bradshaw R.E."/>
            <person name="Ciuffetti L."/>
            <person name="Hamelin R.C."/>
            <person name="Kema G.H.J."/>
            <person name="Lawrence C."/>
            <person name="Scott J.A."/>
            <person name="Spatafora J.W."/>
            <person name="Turgeon B.G."/>
            <person name="de Wit P.J.G.M."/>
            <person name="Zhong S."/>
            <person name="Goodwin S.B."/>
            <person name="Grigoriev I.V."/>
        </authorList>
    </citation>
    <scope>NUCLEOTIDE SEQUENCE [LARGE SCALE GENOMIC DNA]</scope>
    <source>
        <strain evidence="2">ND90Pr / ATCC 201652</strain>
    </source>
</reference>
<protein>
    <submittedName>
        <fullName evidence="1">Uncharacterized protein</fullName>
    </submittedName>
</protein>
<dbReference type="RefSeq" id="XP_007697568.1">
    <property type="nucleotide sequence ID" value="XM_007699378.1"/>
</dbReference>
<keyword evidence="2" id="KW-1185">Reference proteome</keyword>
<organism evidence="1 2">
    <name type="scientific">Cochliobolus sativus (strain ND90Pr / ATCC 201652)</name>
    <name type="common">Common root rot and spot blotch fungus</name>
    <name type="synonym">Bipolaris sorokiniana</name>
    <dbReference type="NCBI Taxonomy" id="665912"/>
    <lineage>
        <taxon>Eukaryota</taxon>
        <taxon>Fungi</taxon>
        <taxon>Dikarya</taxon>
        <taxon>Ascomycota</taxon>
        <taxon>Pezizomycotina</taxon>
        <taxon>Dothideomycetes</taxon>
        <taxon>Pleosporomycetidae</taxon>
        <taxon>Pleosporales</taxon>
        <taxon>Pleosporineae</taxon>
        <taxon>Pleosporaceae</taxon>
        <taxon>Bipolaris</taxon>
    </lineage>
</organism>
<dbReference type="EMBL" id="KB445640">
    <property type="protein sequence ID" value="EMD66568.1"/>
    <property type="molecule type" value="Genomic_DNA"/>
</dbReference>
<dbReference type="GeneID" id="19138039"/>
<sequence length="61" mass="6831">MSPMCKWQWNWQRVNSNTGHGVCIGFGACKSGGSVECGRGGGGVRGKRARGEEKKVWYRRW</sequence>
<evidence type="ECO:0000313" key="1">
    <source>
        <dbReference type="EMBL" id="EMD66568.1"/>
    </source>
</evidence>
<gene>
    <name evidence="1" type="ORF">COCSADRAFT_35072</name>
</gene>
<dbReference type="HOGENOM" id="CLU_2922480_0_0_1"/>
<name>M2SH94_COCSN</name>
<dbReference type="PROSITE" id="PS51257">
    <property type="entry name" value="PROKAR_LIPOPROTEIN"/>
    <property type="match status" value="1"/>
</dbReference>
<accession>M2SH94</accession>
<reference evidence="2" key="2">
    <citation type="journal article" date="2013" name="PLoS Genet.">
        <title>Comparative genome structure, secondary metabolite, and effector coding capacity across Cochliobolus pathogens.</title>
        <authorList>
            <person name="Condon B.J."/>
            <person name="Leng Y."/>
            <person name="Wu D."/>
            <person name="Bushley K.E."/>
            <person name="Ohm R.A."/>
            <person name="Otillar R."/>
            <person name="Martin J."/>
            <person name="Schackwitz W."/>
            <person name="Grimwood J."/>
            <person name="MohdZainudin N."/>
            <person name="Xue C."/>
            <person name="Wang R."/>
            <person name="Manning V.A."/>
            <person name="Dhillon B."/>
            <person name="Tu Z.J."/>
            <person name="Steffenson B.J."/>
            <person name="Salamov A."/>
            <person name="Sun H."/>
            <person name="Lowry S."/>
            <person name="LaButti K."/>
            <person name="Han J."/>
            <person name="Copeland A."/>
            <person name="Lindquist E."/>
            <person name="Barry K."/>
            <person name="Schmutz J."/>
            <person name="Baker S.E."/>
            <person name="Ciuffetti L.M."/>
            <person name="Grigoriev I.V."/>
            <person name="Zhong S."/>
            <person name="Turgeon B.G."/>
        </authorList>
    </citation>
    <scope>NUCLEOTIDE SEQUENCE [LARGE SCALE GENOMIC DNA]</scope>
    <source>
        <strain evidence="2">ND90Pr / ATCC 201652</strain>
    </source>
</reference>
<dbReference type="AlphaFoldDB" id="M2SH94"/>
<evidence type="ECO:0000313" key="2">
    <source>
        <dbReference type="Proteomes" id="UP000016934"/>
    </source>
</evidence>
<proteinExistence type="predicted"/>
<dbReference type="KEGG" id="bsc:COCSADRAFT_35072"/>